<keyword evidence="3 5" id="KW-0067">ATP-binding</keyword>
<evidence type="ECO:0000256" key="1">
    <source>
        <dbReference type="ARBA" id="ARBA00007271"/>
    </source>
</evidence>
<dbReference type="GO" id="GO:0016887">
    <property type="term" value="F:ATP hydrolysis activity"/>
    <property type="evidence" value="ECO:0007669"/>
    <property type="project" value="InterPro"/>
</dbReference>
<feature type="domain" description="AAA+ ATPase" evidence="7">
    <location>
        <begin position="178"/>
        <end position="330"/>
    </location>
</feature>
<comment type="similarity">
    <text evidence="1">Belongs to the AAA ATPase family. PCH2 subfamily.</text>
</comment>
<dbReference type="Pfam" id="PF00004">
    <property type="entry name" value="AAA"/>
    <property type="match status" value="1"/>
</dbReference>
<dbReference type="GO" id="GO:0005634">
    <property type="term" value="C:nucleus"/>
    <property type="evidence" value="ECO:0007669"/>
    <property type="project" value="TreeGrafter"/>
</dbReference>
<evidence type="ECO:0000259" key="7">
    <source>
        <dbReference type="SMART" id="SM00382"/>
    </source>
</evidence>
<dbReference type="GO" id="GO:0007131">
    <property type="term" value="P:reciprocal meiotic recombination"/>
    <property type="evidence" value="ECO:0007669"/>
    <property type="project" value="TreeGrafter"/>
</dbReference>
<accession>A0A6G1KCD5</accession>
<evidence type="ECO:0000256" key="2">
    <source>
        <dbReference type="ARBA" id="ARBA00022741"/>
    </source>
</evidence>
<evidence type="ECO:0000256" key="4">
    <source>
        <dbReference type="ARBA" id="ARBA00023254"/>
    </source>
</evidence>
<dbReference type="SMART" id="SM00382">
    <property type="entry name" value="AAA"/>
    <property type="match status" value="1"/>
</dbReference>
<keyword evidence="2 5" id="KW-0547">Nucleotide-binding</keyword>
<feature type="region of interest" description="Disordered" evidence="6">
    <location>
        <begin position="470"/>
        <end position="515"/>
    </location>
</feature>
<dbReference type="GO" id="GO:0005524">
    <property type="term" value="F:ATP binding"/>
    <property type="evidence" value="ECO:0007669"/>
    <property type="project" value="UniProtKB-KW"/>
</dbReference>
<dbReference type="PROSITE" id="PS00674">
    <property type="entry name" value="AAA"/>
    <property type="match status" value="1"/>
</dbReference>
<gene>
    <name evidence="8" type="ORF">K504DRAFT_431061</name>
</gene>
<name>A0A6G1KCD5_9PLEO</name>
<dbReference type="InterPro" id="IPR044539">
    <property type="entry name" value="Pch2-like"/>
</dbReference>
<dbReference type="SUPFAM" id="SSF52540">
    <property type="entry name" value="P-loop containing nucleoside triphosphate hydrolases"/>
    <property type="match status" value="1"/>
</dbReference>
<dbReference type="InterPro" id="IPR058249">
    <property type="entry name" value="Pch2_C"/>
</dbReference>
<keyword evidence="4" id="KW-0469">Meiosis</keyword>
<feature type="compositionally biased region" description="Acidic residues" evidence="6">
    <location>
        <begin position="498"/>
        <end position="508"/>
    </location>
</feature>
<dbReference type="GO" id="GO:0051598">
    <property type="term" value="P:meiotic recombination checkpoint signaling"/>
    <property type="evidence" value="ECO:0007669"/>
    <property type="project" value="TreeGrafter"/>
</dbReference>
<reference evidence="8" key="1">
    <citation type="journal article" date="2020" name="Stud. Mycol.">
        <title>101 Dothideomycetes genomes: a test case for predicting lifestyles and emergence of pathogens.</title>
        <authorList>
            <person name="Haridas S."/>
            <person name="Albert R."/>
            <person name="Binder M."/>
            <person name="Bloem J."/>
            <person name="Labutti K."/>
            <person name="Salamov A."/>
            <person name="Andreopoulos B."/>
            <person name="Baker S."/>
            <person name="Barry K."/>
            <person name="Bills G."/>
            <person name="Bluhm B."/>
            <person name="Cannon C."/>
            <person name="Castanera R."/>
            <person name="Culley D."/>
            <person name="Daum C."/>
            <person name="Ezra D."/>
            <person name="Gonzalez J."/>
            <person name="Henrissat B."/>
            <person name="Kuo A."/>
            <person name="Liang C."/>
            <person name="Lipzen A."/>
            <person name="Lutzoni F."/>
            <person name="Magnuson J."/>
            <person name="Mondo S."/>
            <person name="Nolan M."/>
            <person name="Ohm R."/>
            <person name="Pangilinan J."/>
            <person name="Park H.-J."/>
            <person name="Ramirez L."/>
            <person name="Alfaro M."/>
            <person name="Sun H."/>
            <person name="Tritt A."/>
            <person name="Yoshinaga Y."/>
            <person name="Zwiers L.-H."/>
            <person name="Turgeon B."/>
            <person name="Goodwin S."/>
            <person name="Spatafora J."/>
            <person name="Crous P."/>
            <person name="Grigoriev I."/>
        </authorList>
    </citation>
    <scope>NUCLEOTIDE SEQUENCE</scope>
    <source>
        <strain evidence="8">CBS 279.74</strain>
    </source>
</reference>
<organism evidence="8 9">
    <name type="scientific">Pleomassaria siparia CBS 279.74</name>
    <dbReference type="NCBI Taxonomy" id="1314801"/>
    <lineage>
        <taxon>Eukaryota</taxon>
        <taxon>Fungi</taxon>
        <taxon>Dikarya</taxon>
        <taxon>Ascomycota</taxon>
        <taxon>Pezizomycotina</taxon>
        <taxon>Dothideomycetes</taxon>
        <taxon>Pleosporomycetidae</taxon>
        <taxon>Pleosporales</taxon>
        <taxon>Pleomassariaceae</taxon>
        <taxon>Pleomassaria</taxon>
    </lineage>
</organism>
<dbReference type="InterPro" id="IPR003959">
    <property type="entry name" value="ATPase_AAA_core"/>
</dbReference>
<proteinExistence type="inferred from homology"/>
<dbReference type="Proteomes" id="UP000799428">
    <property type="component" value="Unassembled WGS sequence"/>
</dbReference>
<dbReference type="InterPro" id="IPR003960">
    <property type="entry name" value="ATPase_AAA_CS"/>
</dbReference>
<dbReference type="InterPro" id="IPR003593">
    <property type="entry name" value="AAA+_ATPase"/>
</dbReference>
<protein>
    <submittedName>
        <fullName evidence="8">AAA-domain-containing protein</fullName>
    </submittedName>
</protein>
<evidence type="ECO:0000313" key="8">
    <source>
        <dbReference type="EMBL" id="KAF2710474.1"/>
    </source>
</evidence>
<sequence length="515" mass="58078">MPPRNDSHARNPMQAPTKPILFVEVQLTDKAATDPLVRSEAIRREISKYIADNFVQVQINQHLSTSFLMCGKYIRNCQIVDHSESISYADDGFYPLVDTDLQFSIYHLFNDEDELFASQPEGEESTSFKAMPLPHKALDGLWESLIFEEPIPESALRVIMSMLTISQQPLFDPTVLNWHNLALLYGPPGSGKTTLAKALAQRLSIRLSHIYPMAKLLEINSSTILSKWFGESSKQVGKLFKTITAISTDKSLLTVVIIDEVETLASSREKASQSDECGDAIRSTNELLQGLDRLCRCPNVMLICTSNLINSLDDAFVDRCTIQKFVATPNAKCSFEIFRSVINKLIDMNSVFFDSSDLEQDLMMENSDGCNYSQTSSLRSWNMESYDGALGPENASYSSTRLPSFEWVERNFANRDDTLLWEFRTLAINAAGLSGRALRRLPTLARFEYKPDKPCSLRDLLHALSKGIAEKHKNNNQDQHSTRTIKQKAKTIPKQEETSVDEFDETIWDDISVSP</sequence>
<dbReference type="Gene3D" id="3.40.50.300">
    <property type="entry name" value="P-loop containing nucleotide triphosphate hydrolases"/>
    <property type="match status" value="1"/>
</dbReference>
<dbReference type="PANTHER" id="PTHR45991">
    <property type="entry name" value="PACHYTENE CHECKPOINT PROTEIN 2"/>
    <property type="match status" value="1"/>
</dbReference>
<evidence type="ECO:0000256" key="6">
    <source>
        <dbReference type="SAM" id="MobiDB-lite"/>
    </source>
</evidence>
<dbReference type="InterPro" id="IPR027417">
    <property type="entry name" value="P-loop_NTPase"/>
</dbReference>
<dbReference type="Pfam" id="PF23242">
    <property type="entry name" value="AAA_lid_TRIP13_C"/>
    <property type="match status" value="1"/>
</dbReference>
<evidence type="ECO:0000256" key="5">
    <source>
        <dbReference type="RuleBase" id="RU003651"/>
    </source>
</evidence>
<dbReference type="AlphaFoldDB" id="A0A6G1KCD5"/>
<dbReference type="EMBL" id="MU005769">
    <property type="protein sequence ID" value="KAF2710474.1"/>
    <property type="molecule type" value="Genomic_DNA"/>
</dbReference>
<keyword evidence="9" id="KW-1185">Reference proteome</keyword>
<dbReference type="PANTHER" id="PTHR45991:SF1">
    <property type="entry name" value="PACHYTENE CHECKPOINT PROTEIN 2 HOMOLOG"/>
    <property type="match status" value="1"/>
</dbReference>
<dbReference type="OrthoDB" id="5925at2759"/>
<evidence type="ECO:0000256" key="3">
    <source>
        <dbReference type="ARBA" id="ARBA00022840"/>
    </source>
</evidence>
<evidence type="ECO:0000313" key="9">
    <source>
        <dbReference type="Proteomes" id="UP000799428"/>
    </source>
</evidence>
<dbReference type="GO" id="GO:0005694">
    <property type="term" value="C:chromosome"/>
    <property type="evidence" value="ECO:0007669"/>
    <property type="project" value="TreeGrafter"/>
</dbReference>